<dbReference type="CDD" id="cd04647">
    <property type="entry name" value="LbH_MAT_like"/>
    <property type="match status" value="1"/>
</dbReference>
<sequence length="171" mass="18199">MIRGVKNISVDGTLKVGLSYVGFSHPADRTYLNIHGKLRFKGDFSIGRGCRIHIAERATASFGTGFINTGTTLVIDNGLEVGDGCAISWGCQFLDTDFHHVEYPGRVVREGKISIGNNVLIGCNVTILKGVVIPDGCVVAAGSVVTRQFNVPNSLIAGNPARIVREGVSWG</sequence>
<organism evidence="1 2">
    <name type="scientific">Drouetiella hepatica Uher 2000/2452</name>
    <dbReference type="NCBI Taxonomy" id="904376"/>
    <lineage>
        <taxon>Bacteria</taxon>
        <taxon>Bacillati</taxon>
        <taxon>Cyanobacteriota</taxon>
        <taxon>Cyanophyceae</taxon>
        <taxon>Oculatellales</taxon>
        <taxon>Oculatellaceae</taxon>
        <taxon>Drouetiella</taxon>
    </lineage>
</organism>
<protein>
    <submittedName>
        <fullName evidence="1">Acyltransferase</fullName>
    </submittedName>
</protein>
<dbReference type="InterPro" id="IPR011004">
    <property type="entry name" value="Trimer_LpxA-like_sf"/>
</dbReference>
<dbReference type="GO" id="GO:0016746">
    <property type="term" value="F:acyltransferase activity"/>
    <property type="evidence" value="ECO:0007669"/>
    <property type="project" value="UniProtKB-KW"/>
</dbReference>
<dbReference type="SUPFAM" id="SSF51161">
    <property type="entry name" value="Trimeric LpxA-like enzymes"/>
    <property type="match status" value="1"/>
</dbReference>
<dbReference type="InterPro" id="IPR051159">
    <property type="entry name" value="Hexapeptide_acetyltransf"/>
</dbReference>
<reference evidence="1" key="1">
    <citation type="submission" date="2021-05" db="EMBL/GenBank/DDBJ databases">
        <authorList>
            <person name="Pietrasiak N."/>
            <person name="Ward R."/>
            <person name="Stajich J.E."/>
            <person name="Kurbessoian T."/>
        </authorList>
    </citation>
    <scope>NUCLEOTIDE SEQUENCE</scope>
    <source>
        <strain evidence="1">UHER 2000/2452</strain>
    </source>
</reference>
<reference evidence="1" key="2">
    <citation type="journal article" date="2022" name="Microbiol. Resour. Announc.">
        <title>Metagenome Sequencing to Explore Phylogenomics of Terrestrial Cyanobacteria.</title>
        <authorList>
            <person name="Ward R.D."/>
            <person name="Stajich J.E."/>
            <person name="Johansen J.R."/>
            <person name="Huntemann M."/>
            <person name="Clum A."/>
            <person name="Foster B."/>
            <person name="Foster B."/>
            <person name="Roux S."/>
            <person name="Palaniappan K."/>
            <person name="Varghese N."/>
            <person name="Mukherjee S."/>
            <person name="Reddy T.B.K."/>
            <person name="Daum C."/>
            <person name="Copeland A."/>
            <person name="Chen I.A."/>
            <person name="Ivanova N.N."/>
            <person name="Kyrpides N.C."/>
            <person name="Shapiro N."/>
            <person name="Eloe-Fadrosh E.A."/>
            <person name="Pietrasiak N."/>
        </authorList>
    </citation>
    <scope>NUCLEOTIDE SEQUENCE</scope>
    <source>
        <strain evidence="1">UHER 2000/2452</strain>
    </source>
</reference>
<keyword evidence="1" id="KW-0012">Acyltransferase</keyword>
<evidence type="ECO:0000313" key="2">
    <source>
        <dbReference type="Proteomes" id="UP000757435"/>
    </source>
</evidence>
<dbReference type="GO" id="GO:0043886">
    <property type="term" value="F:structural constituent of carboxysome shell"/>
    <property type="evidence" value="ECO:0007669"/>
    <property type="project" value="UniProtKB-ARBA"/>
</dbReference>
<accession>A0A951UQM7</accession>
<proteinExistence type="predicted"/>
<dbReference type="EMBL" id="JAHHHD010000084">
    <property type="protein sequence ID" value="MBW4662555.1"/>
    <property type="molecule type" value="Genomic_DNA"/>
</dbReference>
<dbReference type="PANTHER" id="PTHR23416">
    <property type="entry name" value="SIALIC ACID SYNTHASE-RELATED"/>
    <property type="match status" value="1"/>
</dbReference>
<name>A0A951UQM7_9CYAN</name>
<keyword evidence="1" id="KW-0808">Transferase</keyword>
<dbReference type="InterPro" id="IPR001451">
    <property type="entry name" value="Hexapep"/>
</dbReference>
<dbReference type="Proteomes" id="UP000757435">
    <property type="component" value="Unassembled WGS sequence"/>
</dbReference>
<comment type="caution">
    <text evidence="1">The sequence shown here is derived from an EMBL/GenBank/DDBJ whole genome shotgun (WGS) entry which is preliminary data.</text>
</comment>
<evidence type="ECO:0000313" key="1">
    <source>
        <dbReference type="EMBL" id="MBW4662555.1"/>
    </source>
</evidence>
<dbReference type="Pfam" id="PF14602">
    <property type="entry name" value="Hexapep_2"/>
    <property type="match status" value="1"/>
</dbReference>
<dbReference type="AlphaFoldDB" id="A0A951UQM7"/>
<gene>
    <name evidence="1" type="ORF">KME15_28250</name>
</gene>
<dbReference type="Gene3D" id="2.160.10.10">
    <property type="entry name" value="Hexapeptide repeat proteins"/>
    <property type="match status" value="1"/>
</dbReference>
<dbReference type="GO" id="GO:0031470">
    <property type="term" value="C:carboxysome"/>
    <property type="evidence" value="ECO:0007669"/>
    <property type="project" value="UniProtKB-ARBA"/>
</dbReference>